<protein>
    <submittedName>
        <fullName evidence="1">Uncharacterized protein</fullName>
    </submittedName>
</protein>
<reference evidence="1 2" key="1">
    <citation type="journal article" date="2012" name="Genet. Mol. Biol.">
        <title>Analysis of 16S rRNA and mxaF genes revealing insights into Methylobacterium niche-specific plant association.</title>
        <authorList>
            <person name="Dourado M.N."/>
            <person name="Andreote F.D."/>
            <person name="Dini-Andreote F."/>
            <person name="Conti R."/>
            <person name="Araujo J.M."/>
            <person name="Araujo W.L."/>
        </authorList>
    </citation>
    <scope>NUCLEOTIDE SEQUENCE [LARGE SCALE GENOMIC DNA]</scope>
    <source>
        <strain evidence="1 2">SR1.6/6</strain>
    </source>
</reference>
<gene>
    <name evidence="1" type="ORF">MMSR116_05850</name>
</gene>
<dbReference type="AlphaFoldDB" id="A0A6B9FFV3"/>
<dbReference type="KEGG" id="mmes:MMSR116_05850"/>
<dbReference type="RefSeq" id="WP_010683198.1">
    <property type="nucleotide sequence ID" value="NZ_CP043538.1"/>
</dbReference>
<proteinExistence type="predicted"/>
<dbReference type="EMBL" id="CP043538">
    <property type="protein sequence ID" value="QGY01477.1"/>
    <property type="molecule type" value="Genomic_DNA"/>
</dbReference>
<reference evidence="1 2" key="2">
    <citation type="journal article" date="2013" name="Genome Announc.">
        <title>Draft Genome Sequence of Methylobacterium mesophilicum Strain SR1.6/6, Isolated from Citrus sinensis.</title>
        <authorList>
            <person name="Marinho Almeida D."/>
            <person name="Dini-Andreote F."/>
            <person name="Camargo Neves A.A."/>
            <person name="Juca Ramos R.T."/>
            <person name="Andreote F.D."/>
            <person name="Carneiro A.R."/>
            <person name="Oliveira de Souza Lima A."/>
            <person name="Caracciolo Gomes de Sa P.H."/>
            <person name="Ribeiro Barbosa M.S."/>
            <person name="Araujo W.L."/>
            <person name="Silva A."/>
        </authorList>
    </citation>
    <scope>NUCLEOTIDE SEQUENCE [LARGE SCALE GENOMIC DNA]</scope>
    <source>
        <strain evidence="1 2">SR1.6/6</strain>
    </source>
</reference>
<evidence type="ECO:0000313" key="1">
    <source>
        <dbReference type="EMBL" id="QGY01477.1"/>
    </source>
</evidence>
<accession>A0A6B9FFV3</accession>
<evidence type="ECO:0000313" key="2">
    <source>
        <dbReference type="Proteomes" id="UP000012488"/>
    </source>
</evidence>
<sequence>MPDIPKINVGDGAGPRNIEMRFTMREALLVHQALRDKEKDLRKEAWWLDQRGGQDGATPLKQQAEEHADAADRIFRILDGMMGIER</sequence>
<organism evidence="1 2">
    <name type="scientific">Methylobacterium mesophilicum SR1.6/6</name>
    <dbReference type="NCBI Taxonomy" id="908290"/>
    <lineage>
        <taxon>Bacteria</taxon>
        <taxon>Pseudomonadati</taxon>
        <taxon>Pseudomonadota</taxon>
        <taxon>Alphaproteobacteria</taxon>
        <taxon>Hyphomicrobiales</taxon>
        <taxon>Methylobacteriaceae</taxon>
        <taxon>Methylobacterium</taxon>
    </lineage>
</organism>
<dbReference type="Proteomes" id="UP000012488">
    <property type="component" value="Chromosome"/>
</dbReference>
<name>A0A6B9FFV3_9HYPH</name>